<proteinExistence type="inferred from homology"/>
<keyword evidence="1" id="KW-0813">Transport</keyword>
<dbReference type="AlphaFoldDB" id="A0A1E1MGR7"/>
<dbReference type="EMBL" id="FJVC01000328">
    <property type="protein sequence ID" value="CZT48300.1"/>
    <property type="molecule type" value="Genomic_DNA"/>
</dbReference>
<sequence>MDSLKWSLITFFTRQNCSLCTNAKQTLSNVWDVRPFQYKEINVMEEKPESKKWRDLYEFDTPVIHISKAALGEEDPVDSAKAIKLMHRFTTDEIITKMDAV</sequence>
<keyword evidence="1" id="KW-0249">Electron transport</keyword>
<dbReference type="InterPro" id="IPR008554">
    <property type="entry name" value="Glutaredoxin-like"/>
</dbReference>
<comment type="similarity">
    <text evidence="1">Belongs to the glutaredoxin family.</text>
</comment>
<accession>A0A1E1MGR7</accession>
<reference evidence="3" key="1">
    <citation type="submission" date="2016-03" db="EMBL/GenBank/DDBJ databases">
        <authorList>
            <person name="Guldener U."/>
        </authorList>
    </citation>
    <scope>NUCLEOTIDE SEQUENCE [LARGE SCALE GENOMIC DNA]</scope>
</reference>
<protein>
    <recommendedName>
        <fullName evidence="1">Glutaredoxin-like protein</fullName>
    </recommendedName>
</protein>
<gene>
    <name evidence="2" type="ORF">RSE6_08977</name>
</gene>
<dbReference type="InterPro" id="IPR052565">
    <property type="entry name" value="Glutaredoxin-like_YDR286C"/>
</dbReference>
<organism evidence="2 3">
    <name type="scientific">Rhynchosporium secalis</name>
    <name type="common">Barley scald fungus</name>
    <dbReference type="NCBI Taxonomy" id="38038"/>
    <lineage>
        <taxon>Eukaryota</taxon>
        <taxon>Fungi</taxon>
        <taxon>Dikarya</taxon>
        <taxon>Ascomycota</taxon>
        <taxon>Pezizomycotina</taxon>
        <taxon>Leotiomycetes</taxon>
        <taxon>Helotiales</taxon>
        <taxon>Ploettnerulaceae</taxon>
        <taxon>Rhynchosporium</taxon>
    </lineage>
</organism>
<dbReference type="PANTHER" id="PTHR33558:SF1">
    <property type="entry name" value="GLUTAREDOXIN-LIKE PROTEIN C5ORF63 HOMOLOG"/>
    <property type="match status" value="1"/>
</dbReference>
<dbReference type="SUPFAM" id="SSF52833">
    <property type="entry name" value="Thioredoxin-like"/>
    <property type="match status" value="1"/>
</dbReference>
<evidence type="ECO:0000313" key="3">
    <source>
        <dbReference type="Proteomes" id="UP000177625"/>
    </source>
</evidence>
<evidence type="ECO:0000256" key="1">
    <source>
        <dbReference type="RuleBase" id="RU363082"/>
    </source>
</evidence>
<name>A0A1E1MGR7_RHYSE</name>
<dbReference type="Gene3D" id="3.40.30.10">
    <property type="entry name" value="Glutaredoxin"/>
    <property type="match status" value="1"/>
</dbReference>
<dbReference type="InterPro" id="IPR036249">
    <property type="entry name" value="Thioredoxin-like_sf"/>
</dbReference>
<evidence type="ECO:0000313" key="2">
    <source>
        <dbReference type="EMBL" id="CZT48300.1"/>
    </source>
</evidence>
<dbReference type="Proteomes" id="UP000177625">
    <property type="component" value="Unassembled WGS sequence"/>
</dbReference>
<dbReference type="PANTHER" id="PTHR33558">
    <property type="entry name" value="GLUTAREDOXIN-LIKE PROTEIN C5ORF63 HOMOLOG"/>
    <property type="match status" value="1"/>
</dbReference>
<dbReference type="Pfam" id="PF05768">
    <property type="entry name" value="Glrx-like"/>
    <property type="match status" value="1"/>
</dbReference>
<keyword evidence="3" id="KW-1185">Reference proteome</keyword>